<dbReference type="GO" id="GO:0015074">
    <property type="term" value="P:DNA integration"/>
    <property type="evidence" value="ECO:0007669"/>
    <property type="project" value="InterPro"/>
</dbReference>
<dbReference type="GO" id="GO:0003676">
    <property type="term" value="F:nucleic acid binding"/>
    <property type="evidence" value="ECO:0007669"/>
    <property type="project" value="InterPro"/>
</dbReference>
<dbReference type="NCBIfam" id="NF033546">
    <property type="entry name" value="transpos_IS21"/>
    <property type="match status" value="1"/>
</dbReference>
<gene>
    <name evidence="2" type="ORF">HKW67_06785</name>
</gene>
<dbReference type="InterPro" id="IPR001584">
    <property type="entry name" value="Integrase_cat-core"/>
</dbReference>
<dbReference type="InterPro" id="IPR036397">
    <property type="entry name" value="RNaseH_sf"/>
</dbReference>
<dbReference type="SUPFAM" id="SSF46689">
    <property type="entry name" value="Homeodomain-like"/>
    <property type="match status" value="1"/>
</dbReference>
<reference evidence="2 3" key="1">
    <citation type="submission" date="2020-05" db="EMBL/GenBank/DDBJ databases">
        <title>Complete genome sequence of Gemmatimonas greenlandica TET16.</title>
        <authorList>
            <person name="Zeng Y."/>
        </authorList>
    </citation>
    <scope>NUCLEOTIDE SEQUENCE [LARGE SCALE GENOMIC DNA]</scope>
    <source>
        <strain evidence="2 3">TET16</strain>
    </source>
</reference>
<name>A0A6M4IN87_9BACT</name>
<dbReference type="PROSITE" id="PS50994">
    <property type="entry name" value="INTEGRASE"/>
    <property type="match status" value="1"/>
</dbReference>
<dbReference type="PANTHER" id="PTHR35004">
    <property type="entry name" value="TRANSPOSASE RV3428C-RELATED"/>
    <property type="match status" value="1"/>
</dbReference>
<accession>A0A6M4IN87</accession>
<evidence type="ECO:0000259" key="1">
    <source>
        <dbReference type="PROSITE" id="PS50994"/>
    </source>
</evidence>
<feature type="domain" description="Integrase catalytic" evidence="1">
    <location>
        <begin position="119"/>
        <end position="291"/>
    </location>
</feature>
<dbReference type="KEGG" id="ggr:HKW67_06785"/>
<dbReference type="SUPFAM" id="SSF53098">
    <property type="entry name" value="Ribonuclease H-like"/>
    <property type="match status" value="1"/>
</dbReference>
<evidence type="ECO:0000313" key="3">
    <source>
        <dbReference type="Proteomes" id="UP000500938"/>
    </source>
</evidence>
<dbReference type="InterPro" id="IPR012337">
    <property type="entry name" value="RNaseH-like_sf"/>
</dbReference>
<keyword evidence="3" id="KW-1185">Reference proteome</keyword>
<dbReference type="Pfam" id="PF00665">
    <property type="entry name" value="rve"/>
    <property type="match status" value="1"/>
</dbReference>
<dbReference type="InterPro" id="IPR009057">
    <property type="entry name" value="Homeodomain-like_sf"/>
</dbReference>
<sequence length="343" mass="38485">MYSRDTLVLLQHLLDQGLGKRAIATQLGVSSRTVHHWIATGQLTRVVESPVIRTTAPRPQRLDPFKPLIHERLGSYPALSAQRLFAECRAAGYVGGVTRLRDYVARVRPRQEPEPLIRFETAPGCQGQFDFAEVKLPWGKRYAVLVVLGYSRKLYVEFVPRQTALTVMQSLERAFADFGGVPSEMLFDQLKAVIVEDQRPGGGKLLENAEFGRFAAHWGFRIRACRPYRAQTKGKVERPVGYLRTSFLYGREFLGDADLADQCTRWLAEVANVRIHGTTGESPAARFLRDEQATLQPLAARPYRSMVLVAPQVEPAPTRRVPHIAVERRALAHYGALLAEEAS</sequence>
<proteinExistence type="predicted"/>
<dbReference type="AlphaFoldDB" id="A0A6M4IN87"/>
<dbReference type="PANTHER" id="PTHR35004:SF6">
    <property type="entry name" value="TRANSPOSASE"/>
    <property type="match status" value="1"/>
</dbReference>
<organism evidence="2 3">
    <name type="scientific">Gemmatimonas groenlandica</name>
    <dbReference type="NCBI Taxonomy" id="2732249"/>
    <lineage>
        <taxon>Bacteria</taxon>
        <taxon>Pseudomonadati</taxon>
        <taxon>Gemmatimonadota</taxon>
        <taxon>Gemmatimonadia</taxon>
        <taxon>Gemmatimonadales</taxon>
        <taxon>Gemmatimonadaceae</taxon>
        <taxon>Gemmatimonas</taxon>
    </lineage>
</organism>
<dbReference type="RefSeq" id="WP_171224658.1">
    <property type="nucleotide sequence ID" value="NZ_CP053085.1"/>
</dbReference>
<evidence type="ECO:0000313" key="2">
    <source>
        <dbReference type="EMBL" id="QJR35229.1"/>
    </source>
</evidence>
<dbReference type="EMBL" id="CP053085">
    <property type="protein sequence ID" value="QJR35229.1"/>
    <property type="molecule type" value="Genomic_DNA"/>
</dbReference>
<protein>
    <submittedName>
        <fullName evidence="2">IS21 family transposase</fullName>
    </submittedName>
</protein>
<dbReference type="Proteomes" id="UP000500938">
    <property type="component" value="Chromosome"/>
</dbReference>
<dbReference type="Gene3D" id="3.30.420.10">
    <property type="entry name" value="Ribonuclease H-like superfamily/Ribonuclease H"/>
    <property type="match status" value="1"/>
</dbReference>